<dbReference type="AlphaFoldDB" id="A0A5C3LYU2"/>
<evidence type="ECO:0000313" key="1">
    <source>
        <dbReference type="EMBL" id="TFK33951.1"/>
    </source>
</evidence>
<proteinExistence type="predicted"/>
<accession>A0A5C3LYU2</accession>
<keyword evidence="2" id="KW-1185">Reference proteome</keyword>
<dbReference type="EMBL" id="ML213638">
    <property type="protein sequence ID" value="TFK33951.1"/>
    <property type="molecule type" value="Genomic_DNA"/>
</dbReference>
<gene>
    <name evidence="1" type="ORF">BDQ12DRAFT_383333</name>
</gene>
<organism evidence="1 2">
    <name type="scientific">Crucibulum laeve</name>
    <dbReference type="NCBI Taxonomy" id="68775"/>
    <lineage>
        <taxon>Eukaryota</taxon>
        <taxon>Fungi</taxon>
        <taxon>Dikarya</taxon>
        <taxon>Basidiomycota</taxon>
        <taxon>Agaricomycotina</taxon>
        <taxon>Agaricomycetes</taxon>
        <taxon>Agaricomycetidae</taxon>
        <taxon>Agaricales</taxon>
        <taxon>Agaricineae</taxon>
        <taxon>Nidulariaceae</taxon>
        <taxon>Crucibulum</taxon>
    </lineage>
</organism>
<protein>
    <submittedName>
        <fullName evidence="1">Uncharacterized protein</fullName>
    </submittedName>
</protein>
<evidence type="ECO:0000313" key="2">
    <source>
        <dbReference type="Proteomes" id="UP000308652"/>
    </source>
</evidence>
<dbReference type="OrthoDB" id="3227112at2759"/>
<sequence length="168" mass="19131">MLWHSDYSLSSEPYGFHLSPRRTILGGFKMNGKTAAAWAQREFKLLAPPERQYELRSGLDGDDSTILKIINIKVAPYGAEFMRIGEGEKDLEWMIVTQSAPFNGYVGMDPRLIPQFQEGSREEYARGLLVEEGQYYSLAQLSSGREITENFMSLGFSQSDYEFTTVLY</sequence>
<name>A0A5C3LYU2_9AGAR</name>
<dbReference type="Proteomes" id="UP000308652">
    <property type="component" value="Unassembled WGS sequence"/>
</dbReference>
<reference evidence="1 2" key="1">
    <citation type="journal article" date="2019" name="Nat. Ecol. Evol.">
        <title>Megaphylogeny resolves global patterns of mushroom evolution.</title>
        <authorList>
            <person name="Varga T."/>
            <person name="Krizsan K."/>
            <person name="Foldi C."/>
            <person name="Dima B."/>
            <person name="Sanchez-Garcia M."/>
            <person name="Sanchez-Ramirez S."/>
            <person name="Szollosi G.J."/>
            <person name="Szarkandi J.G."/>
            <person name="Papp V."/>
            <person name="Albert L."/>
            <person name="Andreopoulos W."/>
            <person name="Angelini C."/>
            <person name="Antonin V."/>
            <person name="Barry K.W."/>
            <person name="Bougher N.L."/>
            <person name="Buchanan P."/>
            <person name="Buyck B."/>
            <person name="Bense V."/>
            <person name="Catcheside P."/>
            <person name="Chovatia M."/>
            <person name="Cooper J."/>
            <person name="Damon W."/>
            <person name="Desjardin D."/>
            <person name="Finy P."/>
            <person name="Geml J."/>
            <person name="Haridas S."/>
            <person name="Hughes K."/>
            <person name="Justo A."/>
            <person name="Karasinski D."/>
            <person name="Kautmanova I."/>
            <person name="Kiss B."/>
            <person name="Kocsube S."/>
            <person name="Kotiranta H."/>
            <person name="LaButti K.M."/>
            <person name="Lechner B.E."/>
            <person name="Liimatainen K."/>
            <person name="Lipzen A."/>
            <person name="Lukacs Z."/>
            <person name="Mihaltcheva S."/>
            <person name="Morgado L.N."/>
            <person name="Niskanen T."/>
            <person name="Noordeloos M.E."/>
            <person name="Ohm R.A."/>
            <person name="Ortiz-Santana B."/>
            <person name="Ovrebo C."/>
            <person name="Racz N."/>
            <person name="Riley R."/>
            <person name="Savchenko A."/>
            <person name="Shiryaev A."/>
            <person name="Soop K."/>
            <person name="Spirin V."/>
            <person name="Szebenyi C."/>
            <person name="Tomsovsky M."/>
            <person name="Tulloss R.E."/>
            <person name="Uehling J."/>
            <person name="Grigoriev I.V."/>
            <person name="Vagvolgyi C."/>
            <person name="Papp T."/>
            <person name="Martin F.M."/>
            <person name="Miettinen O."/>
            <person name="Hibbett D.S."/>
            <person name="Nagy L.G."/>
        </authorList>
    </citation>
    <scope>NUCLEOTIDE SEQUENCE [LARGE SCALE GENOMIC DNA]</scope>
    <source>
        <strain evidence="1 2">CBS 166.37</strain>
    </source>
</reference>